<dbReference type="EMBL" id="KN822332">
    <property type="protein sequence ID" value="KIM50767.1"/>
    <property type="molecule type" value="Genomic_DNA"/>
</dbReference>
<keyword evidence="4" id="KW-1185">Reference proteome</keyword>
<dbReference type="InterPro" id="IPR029035">
    <property type="entry name" value="DHS-like_NAD/FAD-binding_dom"/>
</dbReference>
<evidence type="ECO:0000313" key="4">
    <source>
        <dbReference type="Proteomes" id="UP000053989"/>
    </source>
</evidence>
<feature type="non-terminal residue" evidence="3">
    <location>
        <position position="63"/>
    </location>
</feature>
<dbReference type="HOGENOM" id="CLU_2910541_0_0_1"/>
<organism evidence="3 4">
    <name type="scientific">Scleroderma citrinum Foug A</name>
    <dbReference type="NCBI Taxonomy" id="1036808"/>
    <lineage>
        <taxon>Eukaryota</taxon>
        <taxon>Fungi</taxon>
        <taxon>Dikarya</taxon>
        <taxon>Basidiomycota</taxon>
        <taxon>Agaricomycotina</taxon>
        <taxon>Agaricomycetes</taxon>
        <taxon>Agaricomycetidae</taxon>
        <taxon>Boletales</taxon>
        <taxon>Sclerodermatineae</taxon>
        <taxon>Sclerodermataceae</taxon>
        <taxon>Scleroderma</taxon>
    </lineage>
</organism>
<accession>A0A0C2ZCP0</accession>
<dbReference type="InParanoid" id="A0A0C2ZCP0"/>
<name>A0A0C2ZCP0_9AGAM</name>
<dbReference type="AlphaFoldDB" id="A0A0C2ZCP0"/>
<dbReference type="Proteomes" id="UP000053989">
    <property type="component" value="Unassembled WGS sequence"/>
</dbReference>
<comment type="subcellular location">
    <subcellularLocation>
        <location evidence="1">Mitochondrion</location>
    </subcellularLocation>
</comment>
<evidence type="ECO:0000256" key="2">
    <source>
        <dbReference type="ARBA" id="ARBA00023128"/>
    </source>
</evidence>
<protein>
    <submittedName>
        <fullName evidence="3">Uncharacterized protein</fullName>
    </submittedName>
</protein>
<dbReference type="GO" id="GO:0005739">
    <property type="term" value="C:mitochondrion"/>
    <property type="evidence" value="ECO:0007669"/>
    <property type="project" value="UniProtKB-SubCell"/>
</dbReference>
<reference evidence="3 4" key="1">
    <citation type="submission" date="2014-04" db="EMBL/GenBank/DDBJ databases">
        <authorList>
            <consortium name="DOE Joint Genome Institute"/>
            <person name="Kuo A."/>
            <person name="Kohler A."/>
            <person name="Nagy L.G."/>
            <person name="Floudas D."/>
            <person name="Copeland A."/>
            <person name="Barry K.W."/>
            <person name="Cichocki N."/>
            <person name="Veneault-Fourrey C."/>
            <person name="LaButti K."/>
            <person name="Lindquist E.A."/>
            <person name="Lipzen A."/>
            <person name="Lundell T."/>
            <person name="Morin E."/>
            <person name="Murat C."/>
            <person name="Sun H."/>
            <person name="Tunlid A."/>
            <person name="Henrissat B."/>
            <person name="Grigoriev I.V."/>
            <person name="Hibbett D.S."/>
            <person name="Martin F."/>
            <person name="Nordberg H.P."/>
            <person name="Cantor M.N."/>
            <person name="Hua S.X."/>
        </authorList>
    </citation>
    <scope>NUCLEOTIDE SEQUENCE [LARGE SCALE GENOMIC DNA]</scope>
    <source>
        <strain evidence="3 4">Foug A</strain>
    </source>
</reference>
<evidence type="ECO:0000256" key="1">
    <source>
        <dbReference type="ARBA" id="ARBA00004173"/>
    </source>
</evidence>
<gene>
    <name evidence="3" type="ORF">SCLCIDRAFT_1225134</name>
</gene>
<reference evidence="4" key="2">
    <citation type="submission" date="2015-01" db="EMBL/GenBank/DDBJ databases">
        <title>Evolutionary Origins and Diversification of the Mycorrhizal Mutualists.</title>
        <authorList>
            <consortium name="DOE Joint Genome Institute"/>
            <consortium name="Mycorrhizal Genomics Consortium"/>
            <person name="Kohler A."/>
            <person name="Kuo A."/>
            <person name="Nagy L.G."/>
            <person name="Floudas D."/>
            <person name="Copeland A."/>
            <person name="Barry K.W."/>
            <person name="Cichocki N."/>
            <person name="Veneault-Fourrey C."/>
            <person name="LaButti K."/>
            <person name="Lindquist E.A."/>
            <person name="Lipzen A."/>
            <person name="Lundell T."/>
            <person name="Morin E."/>
            <person name="Murat C."/>
            <person name="Riley R."/>
            <person name="Ohm R."/>
            <person name="Sun H."/>
            <person name="Tunlid A."/>
            <person name="Henrissat B."/>
            <person name="Grigoriev I.V."/>
            <person name="Hibbett D.S."/>
            <person name="Martin F."/>
        </authorList>
    </citation>
    <scope>NUCLEOTIDE SEQUENCE [LARGE SCALE GENOMIC DNA]</scope>
    <source>
        <strain evidence="4">Foug A</strain>
    </source>
</reference>
<dbReference type="SUPFAM" id="SSF52467">
    <property type="entry name" value="DHS-like NAD/FAD-binding domain"/>
    <property type="match status" value="1"/>
</dbReference>
<evidence type="ECO:0000313" key="3">
    <source>
        <dbReference type="EMBL" id="KIM50767.1"/>
    </source>
</evidence>
<keyword evidence="2" id="KW-0496">Mitochondrion</keyword>
<proteinExistence type="predicted"/>
<sequence>MSTVSNHIPVSNNLQDPSTIMTITRLRDALRVSKNIIVIAGAGLSAASGEFLRCSRNQSLQLL</sequence>